<evidence type="ECO:0000313" key="2">
    <source>
        <dbReference type="Proteomes" id="UP000185578"/>
    </source>
</evidence>
<organism evidence="1 2">
    <name type="scientific">Pseudomonas chlororaphis</name>
    <dbReference type="NCBI Taxonomy" id="587753"/>
    <lineage>
        <taxon>Bacteria</taxon>
        <taxon>Pseudomonadati</taxon>
        <taxon>Pseudomonadota</taxon>
        <taxon>Gammaproteobacteria</taxon>
        <taxon>Pseudomonadales</taxon>
        <taxon>Pseudomonadaceae</taxon>
        <taxon>Pseudomonas</taxon>
    </lineage>
</organism>
<dbReference type="OrthoDB" id="4070623at2"/>
<reference evidence="1 2" key="1">
    <citation type="submission" date="2016-12" db="EMBL/GenBank/DDBJ databases">
        <authorList>
            <person name="Song W.-J."/>
            <person name="Kurnit D.M."/>
        </authorList>
    </citation>
    <scope>NUCLEOTIDE SEQUENCE [LARGE SCALE GENOMIC DNA]</scope>
    <source>
        <strain evidence="1 2">PCL1601</strain>
    </source>
</reference>
<proteinExistence type="predicted"/>
<dbReference type="SUPFAM" id="SSF69279">
    <property type="entry name" value="Phage tail proteins"/>
    <property type="match status" value="1"/>
</dbReference>
<dbReference type="RefSeq" id="WP_075118164.1">
    <property type="nucleotide sequence ID" value="NZ_MSCT01000006.1"/>
</dbReference>
<name>A0A1Q8EUD7_9PSED</name>
<accession>A0A1Q8EUD7</accession>
<evidence type="ECO:0000313" key="1">
    <source>
        <dbReference type="EMBL" id="OLF55411.1"/>
    </source>
</evidence>
<dbReference type="Proteomes" id="UP000185578">
    <property type="component" value="Unassembled WGS sequence"/>
</dbReference>
<sequence>MTLGFTPSIELYGANAARFNERLIAWTHIDAAGIESDQLMLTLDIDGLEGLPELGGNVGLRVGYLESGLVDRGEFVITRRTPNLFPPRLTLVATAAPFKVADASGFKQRRSTSHGPTTLGALFRQLTSRHGFSPRVAAELDSIPITHVDQSNETDMGFLTRLARSYDAVTKPINEMYVLALRGQAKSLSGKILSPVRLSVTRDNRPGDPAFISASIDENGRAKHKGCKVSWWDSAAGKERVVSVGQAPFQTLRQRYPGEAEARSAAQGAMRRIEREAIKLKLDCPGDPALSAEGLVWLDNSWPAFMQGTWSIDKVTASGSREKNYRCMIEATCLEQQP</sequence>
<dbReference type="EMBL" id="MSCT01000006">
    <property type="protein sequence ID" value="OLF55411.1"/>
    <property type="molecule type" value="Genomic_DNA"/>
</dbReference>
<gene>
    <name evidence="1" type="ORF">BTN82_05550</name>
</gene>
<dbReference type="AlphaFoldDB" id="A0A1Q8EUD7"/>
<protein>
    <submittedName>
        <fullName evidence="1">Phage tail protein</fullName>
    </submittedName>
</protein>
<comment type="caution">
    <text evidence="1">The sequence shown here is derived from an EMBL/GenBank/DDBJ whole genome shotgun (WGS) entry which is preliminary data.</text>
</comment>